<comment type="similarity">
    <text evidence="2">Belongs to the ACC deaminase/D-cysteine desulfhydrase family.</text>
</comment>
<evidence type="ECO:0000259" key="4">
    <source>
        <dbReference type="Pfam" id="PF00291"/>
    </source>
</evidence>
<evidence type="ECO:0000256" key="2">
    <source>
        <dbReference type="ARBA" id="ARBA00008639"/>
    </source>
</evidence>
<dbReference type="InterPro" id="IPR027278">
    <property type="entry name" value="ACCD_DCysDesulf"/>
</dbReference>
<dbReference type="PANTHER" id="PTHR43780">
    <property type="entry name" value="1-AMINOCYCLOPROPANE-1-CARBOXYLATE DEAMINASE-RELATED"/>
    <property type="match status" value="1"/>
</dbReference>
<accession>A0A3B0XFF4</accession>
<reference evidence="5" key="1">
    <citation type="submission" date="2018-06" db="EMBL/GenBank/DDBJ databases">
        <authorList>
            <person name="Zhirakovskaya E."/>
        </authorList>
    </citation>
    <scope>NUCLEOTIDE SEQUENCE</scope>
</reference>
<dbReference type="InterPro" id="IPR001926">
    <property type="entry name" value="TrpB-like_PALP"/>
</dbReference>
<comment type="cofactor">
    <cofactor evidence="1">
        <name>pyridoxal 5'-phosphate</name>
        <dbReference type="ChEBI" id="CHEBI:597326"/>
    </cofactor>
</comment>
<feature type="domain" description="Tryptophan synthase beta chain-like PALP" evidence="4">
    <location>
        <begin position="17"/>
        <end position="302"/>
    </location>
</feature>
<name>A0A3B0XFF4_9ZZZZ</name>
<dbReference type="SUPFAM" id="SSF53686">
    <property type="entry name" value="Tryptophan synthase beta subunit-like PLP-dependent enzymes"/>
    <property type="match status" value="1"/>
</dbReference>
<keyword evidence="3" id="KW-0663">Pyridoxal phosphate</keyword>
<proteinExistence type="inferred from homology"/>
<evidence type="ECO:0000256" key="3">
    <source>
        <dbReference type="ARBA" id="ARBA00022898"/>
    </source>
</evidence>
<protein>
    <submittedName>
        <fullName evidence="5">Pyridoxal phosphate-dependent deaminase, putative</fullName>
    </submittedName>
</protein>
<dbReference type="PIRSF" id="PIRSF006278">
    <property type="entry name" value="ACCD_DCysDesulf"/>
    <property type="match status" value="1"/>
</dbReference>
<dbReference type="GO" id="GO:0019148">
    <property type="term" value="F:D-cysteine desulfhydrase activity"/>
    <property type="evidence" value="ECO:0007669"/>
    <property type="project" value="TreeGrafter"/>
</dbReference>
<dbReference type="Gene3D" id="3.40.50.1100">
    <property type="match status" value="2"/>
</dbReference>
<organism evidence="5">
    <name type="scientific">hydrothermal vent metagenome</name>
    <dbReference type="NCBI Taxonomy" id="652676"/>
    <lineage>
        <taxon>unclassified sequences</taxon>
        <taxon>metagenomes</taxon>
        <taxon>ecological metagenomes</taxon>
    </lineage>
</organism>
<dbReference type="PANTHER" id="PTHR43780:SF2">
    <property type="entry name" value="1-AMINOCYCLOPROPANE-1-CARBOXYLATE DEAMINASE-RELATED"/>
    <property type="match status" value="1"/>
</dbReference>
<dbReference type="EMBL" id="UOFG01000273">
    <property type="protein sequence ID" value="VAW66411.1"/>
    <property type="molecule type" value="Genomic_DNA"/>
</dbReference>
<evidence type="ECO:0000256" key="1">
    <source>
        <dbReference type="ARBA" id="ARBA00001933"/>
    </source>
</evidence>
<dbReference type="InterPro" id="IPR036052">
    <property type="entry name" value="TrpB-like_PALP_sf"/>
</dbReference>
<sequence>MPEPDILAQLIAQLNLPSPITQIHSPFLENKDISVFIKRDELIHPVIQGNKWRKLKYNLSEAHKTHQHTLLSFGGAYSNHLHTLAKVGHLLNFKTIGIIRGEAHKTLNPCLQDMQNWGMHLEFVLRKDYRQKTSAEFIENLTQKLGKFYLIPEGGNNSAGIKGCAELLDELEEDYNYICCEVGSATMLSALIQHNKKPHTQLLGFCVMKNPQLEQQIEAHLTQTRPNTLNTPGKKNWALIHNYHFNGFAKTSPQLDAFIRNFKLEFNIQLEPVYSGKMLYAIMDLIKQDYFKAGSRILAIHGGGLQGLRGFPQFRLN</sequence>
<dbReference type="AlphaFoldDB" id="A0A3B0XFF4"/>
<dbReference type="Pfam" id="PF00291">
    <property type="entry name" value="PALP"/>
    <property type="match status" value="1"/>
</dbReference>
<evidence type="ECO:0000313" key="5">
    <source>
        <dbReference type="EMBL" id="VAW66411.1"/>
    </source>
</evidence>
<gene>
    <name evidence="5" type="ORF">MNBD_GAMMA11-3338</name>
</gene>